<evidence type="ECO:0008006" key="4">
    <source>
        <dbReference type="Google" id="ProtNLM"/>
    </source>
</evidence>
<keyword evidence="3" id="KW-1185">Reference proteome</keyword>
<dbReference type="OrthoDB" id="10252102at2759"/>
<name>A0A9C7Q1X1_9RHOD</name>
<dbReference type="Gene3D" id="3.30.450.70">
    <property type="match status" value="1"/>
</dbReference>
<reference evidence="1" key="2">
    <citation type="submission" date="2022-01" db="EMBL/GenBank/DDBJ databases">
        <authorList>
            <person name="Hirooka S."/>
            <person name="Miyagishima S.Y."/>
        </authorList>
    </citation>
    <scope>NUCLEOTIDE SEQUENCE</scope>
    <source>
        <strain evidence="1">NBRC 102759</strain>
    </source>
</reference>
<proteinExistence type="predicted"/>
<dbReference type="PANTHER" id="PTHR12403">
    <property type="entry name" value="TRAFFICKING PROTEIN PARTICLE COMPLEX SUBUNIT 2"/>
    <property type="match status" value="1"/>
</dbReference>
<sequence length="134" mass="15343">MAITFVIVSPQDQLLYEATFPPVSQNDETAHLREFILFASLDLLEQVIWSTRDFYLKAIDRFNDQTIYGLVTASSTRLLLVSDGKSEEAVKNFLQEAYELYVKLALNPFFEPGKPILSASFHDRIQKLGKKYFG</sequence>
<protein>
    <recommendedName>
        <fullName evidence="4">Trafficking protein particle complex subunit 2</fullName>
    </recommendedName>
</protein>
<dbReference type="CDD" id="cd14825">
    <property type="entry name" value="TRAPPC2_sedlin"/>
    <property type="match status" value="1"/>
</dbReference>
<gene>
    <name evidence="1" type="ORF">GpartN1_g6497.t1</name>
    <name evidence="2" type="ORF">GpartN1_g6999.t1</name>
</gene>
<dbReference type="GO" id="GO:0006888">
    <property type="term" value="P:endoplasmic reticulum to Golgi vesicle-mediated transport"/>
    <property type="evidence" value="ECO:0007669"/>
    <property type="project" value="InterPro"/>
</dbReference>
<evidence type="ECO:0000313" key="3">
    <source>
        <dbReference type="Proteomes" id="UP001061958"/>
    </source>
</evidence>
<comment type="caution">
    <text evidence="1">The sequence shown here is derived from an EMBL/GenBank/DDBJ whole genome shotgun (WGS) entry which is preliminary data.</text>
</comment>
<evidence type="ECO:0000313" key="1">
    <source>
        <dbReference type="EMBL" id="GJQ14706.1"/>
    </source>
</evidence>
<dbReference type="SUPFAM" id="SSF64356">
    <property type="entry name" value="SNARE-like"/>
    <property type="match status" value="1"/>
</dbReference>
<dbReference type="InterPro" id="IPR011012">
    <property type="entry name" value="Longin-like_dom_sf"/>
</dbReference>
<dbReference type="AlphaFoldDB" id="A0A9C7Q1X1"/>
<evidence type="ECO:0000313" key="2">
    <source>
        <dbReference type="EMBL" id="GJQ15208.1"/>
    </source>
</evidence>
<accession>A0A9C7Q1X1</accession>
<dbReference type="Pfam" id="PF04628">
    <property type="entry name" value="Sedlin_N"/>
    <property type="match status" value="1"/>
</dbReference>
<dbReference type="EMBL" id="BQMJ01000058">
    <property type="protein sequence ID" value="GJQ14706.1"/>
    <property type="molecule type" value="Genomic_DNA"/>
</dbReference>
<dbReference type="Proteomes" id="UP001061958">
    <property type="component" value="Unassembled WGS sequence"/>
</dbReference>
<dbReference type="GO" id="GO:0005737">
    <property type="term" value="C:cytoplasm"/>
    <property type="evidence" value="ECO:0007669"/>
    <property type="project" value="GOC"/>
</dbReference>
<reference evidence="1" key="1">
    <citation type="journal article" date="2022" name="Proc. Natl. Acad. Sci. U.S.A.">
        <title>Life cycle and functional genomics of the unicellular red alga Galdieria for elucidating algal and plant evolution and industrial use.</title>
        <authorList>
            <person name="Hirooka S."/>
            <person name="Itabashi T."/>
            <person name="Ichinose T.M."/>
            <person name="Onuma R."/>
            <person name="Fujiwara T."/>
            <person name="Yamashita S."/>
            <person name="Jong L.W."/>
            <person name="Tomita R."/>
            <person name="Iwane A.H."/>
            <person name="Miyagishima S.Y."/>
        </authorList>
    </citation>
    <scope>NUCLEOTIDE SEQUENCE</scope>
    <source>
        <strain evidence="1">NBRC 102759</strain>
    </source>
</reference>
<dbReference type="EMBL" id="BQMJ01000066">
    <property type="protein sequence ID" value="GJQ15208.1"/>
    <property type="molecule type" value="Genomic_DNA"/>
</dbReference>
<dbReference type="InterPro" id="IPR006722">
    <property type="entry name" value="Sedlin"/>
</dbReference>
<organism evidence="1 3">
    <name type="scientific">Galdieria partita</name>
    <dbReference type="NCBI Taxonomy" id="83374"/>
    <lineage>
        <taxon>Eukaryota</taxon>
        <taxon>Rhodophyta</taxon>
        <taxon>Bangiophyceae</taxon>
        <taxon>Galdieriales</taxon>
        <taxon>Galdieriaceae</taxon>
        <taxon>Galdieria</taxon>
    </lineage>
</organism>